<evidence type="ECO:0000313" key="2">
    <source>
        <dbReference type="Proteomes" id="UP000692954"/>
    </source>
</evidence>
<accession>A0A8S1Q011</accession>
<dbReference type="EMBL" id="CAJJDN010000091">
    <property type="protein sequence ID" value="CAD8108565.1"/>
    <property type="molecule type" value="Genomic_DNA"/>
</dbReference>
<protein>
    <submittedName>
        <fullName evidence="1">Uncharacterized protein</fullName>
    </submittedName>
</protein>
<gene>
    <name evidence="1" type="ORF">PSON_ATCC_30995.1.T0910135</name>
</gene>
<reference evidence="1" key="1">
    <citation type="submission" date="2021-01" db="EMBL/GenBank/DDBJ databases">
        <authorList>
            <consortium name="Genoscope - CEA"/>
            <person name="William W."/>
        </authorList>
    </citation>
    <scope>NUCLEOTIDE SEQUENCE</scope>
</reference>
<keyword evidence="2" id="KW-1185">Reference proteome</keyword>
<evidence type="ECO:0000313" key="1">
    <source>
        <dbReference type="EMBL" id="CAD8108565.1"/>
    </source>
</evidence>
<proteinExistence type="predicted"/>
<name>A0A8S1Q011_9CILI</name>
<comment type="caution">
    <text evidence="1">The sequence shown here is derived from an EMBL/GenBank/DDBJ whole genome shotgun (WGS) entry which is preliminary data.</text>
</comment>
<sequence>MTPIKDDKINIRRKYQYQLMRLIKLLISDVVIIPKIKNGIYKLILMDEQIYHQCIKKIIKQNKDITLDILIKMLDAQENQIKVPERIAPKVIKKTGMKVVIEYFFDIKNTKK</sequence>
<dbReference type="AlphaFoldDB" id="A0A8S1Q011"/>
<dbReference type="Proteomes" id="UP000692954">
    <property type="component" value="Unassembled WGS sequence"/>
</dbReference>
<organism evidence="1 2">
    <name type="scientific">Paramecium sonneborni</name>
    <dbReference type="NCBI Taxonomy" id="65129"/>
    <lineage>
        <taxon>Eukaryota</taxon>
        <taxon>Sar</taxon>
        <taxon>Alveolata</taxon>
        <taxon>Ciliophora</taxon>
        <taxon>Intramacronucleata</taxon>
        <taxon>Oligohymenophorea</taxon>
        <taxon>Peniculida</taxon>
        <taxon>Parameciidae</taxon>
        <taxon>Paramecium</taxon>
    </lineage>
</organism>